<feature type="transmembrane region" description="Helical" evidence="5">
    <location>
        <begin position="63"/>
        <end position="82"/>
    </location>
</feature>
<evidence type="ECO:0000256" key="5">
    <source>
        <dbReference type="SAM" id="Phobius"/>
    </source>
</evidence>
<evidence type="ECO:0000313" key="6">
    <source>
        <dbReference type="EMBL" id="AZT90726.1"/>
    </source>
</evidence>
<dbReference type="RefSeq" id="WP_039765481.1">
    <property type="nucleotide sequence ID" value="NZ_CP034791.1"/>
</dbReference>
<dbReference type="AlphaFoldDB" id="A0A3T0D6Z1"/>
<comment type="subcellular location">
    <subcellularLocation>
        <location evidence="1">Membrane</location>
        <topology evidence="1">Multi-pass membrane protein</topology>
    </subcellularLocation>
</comment>
<dbReference type="Pfam" id="PF00146">
    <property type="entry name" value="NADHdh"/>
    <property type="match status" value="1"/>
</dbReference>
<evidence type="ECO:0000256" key="3">
    <source>
        <dbReference type="ARBA" id="ARBA00022989"/>
    </source>
</evidence>
<keyword evidence="3 5" id="KW-1133">Transmembrane helix</keyword>
<protein>
    <submittedName>
        <fullName evidence="6">NADH-quinone oxidoreductase subunit H</fullName>
    </submittedName>
</protein>
<dbReference type="PANTHER" id="PTHR43359:SF1">
    <property type="entry name" value="FORMATE HYDROGENLYASE SUBUNIT 4-RELATED"/>
    <property type="match status" value="1"/>
</dbReference>
<feature type="transmembrane region" description="Helical" evidence="5">
    <location>
        <begin position="6"/>
        <end position="24"/>
    </location>
</feature>
<feature type="transmembrane region" description="Helical" evidence="5">
    <location>
        <begin position="120"/>
        <end position="140"/>
    </location>
</feature>
<dbReference type="Proteomes" id="UP000282930">
    <property type="component" value="Chromosome"/>
</dbReference>
<dbReference type="InterPro" id="IPR052561">
    <property type="entry name" value="ComplexI_Subunit1"/>
</dbReference>
<name>A0A3T0D6Z1_9FIRM</name>
<dbReference type="KEGG" id="ccha:ELD05_08760"/>
<feature type="transmembrane region" description="Helical" evidence="5">
    <location>
        <begin position="88"/>
        <end position="108"/>
    </location>
</feature>
<gene>
    <name evidence="6" type="ORF">ELD05_08760</name>
</gene>
<keyword evidence="2 5" id="KW-0812">Transmembrane</keyword>
<feature type="transmembrane region" description="Helical" evidence="5">
    <location>
        <begin position="216"/>
        <end position="243"/>
    </location>
</feature>
<dbReference type="PANTHER" id="PTHR43359">
    <property type="entry name" value="FORMATE HYDROGENLYASE SUBUNIT 4"/>
    <property type="match status" value="1"/>
</dbReference>
<organism evidence="6 7">
    <name type="scientific">Caldicellulosiruptor changbaiensis</name>
    <dbReference type="NCBI Taxonomy" id="1222016"/>
    <lineage>
        <taxon>Bacteria</taxon>
        <taxon>Bacillati</taxon>
        <taxon>Bacillota</taxon>
        <taxon>Bacillota incertae sedis</taxon>
        <taxon>Caldicellulosiruptorales</taxon>
        <taxon>Caldicellulosiruptoraceae</taxon>
        <taxon>Caldicellulosiruptor</taxon>
    </lineage>
</organism>
<feature type="transmembrane region" description="Helical" evidence="5">
    <location>
        <begin position="263"/>
        <end position="281"/>
    </location>
</feature>
<keyword evidence="4 5" id="KW-0472">Membrane</keyword>
<evidence type="ECO:0000256" key="4">
    <source>
        <dbReference type="ARBA" id="ARBA00023136"/>
    </source>
</evidence>
<evidence type="ECO:0000313" key="7">
    <source>
        <dbReference type="Proteomes" id="UP000282930"/>
    </source>
</evidence>
<evidence type="ECO:0000256" key="2">
    <source>
        <dbReference type="ARBA" id="ARBA00022692"/>
    </source>
</evidence>
<accession>A0A3T0D6Z1</accession>
<reference evidence="6 7" key="1">
    <citation type="submission" date="2018-12" db="EMBL/GenBank/DDBJ databases">
        <title>Genome sequence from the cellulolytic species, Caldicellulosiruptor changbaiensis.</title>
        <authorList>
            <person name="Blumer-Schuette S.E."/>
            <person name="Mendoza C."/>
        </authorList>
    </citation>
    <scope>NUCLEOTIDE SEQUENCE [LARGE SCALE GENOMIC DNA]</scope>
    <source>
        <strain evidence="6 7">CBS-Z</strain>
    </source>
</reference>
<sequence>MKEIALVLLTIIIAPIIGGILTGIDRKITARMQNRFGPPILQPFYDLFKLFSKETIVVSSTQILYAFLFLVFNMVALVMFVLKMDLLLILFVLAFAVTALILGAMSTNSPYSRIGAHRELISVLAYEPVLIAMIIGIYFVTGSFKIDDVIKHNNFLIFELPFIFIAFTYVLTIKLRKSPFDLSTSHHAHQEIVKGITTEFAGPILGLIELGHWYELVLLLLFIGLFFAKNIVVAIIAMLLGYFLEILIDNISARLTWKIMLRLTWSMALGLALVNLIWVYIKYRVL</sequence>
<dbReference type="EMBL" id="CP034791">
    <property type="protein sequence ID" value="AZT90726.1"/>
    <property type="molecule type" value="Genomic_DNA"/>
</dbReference>
<evidence type="ECO:0000256" key="1">
    <source>
        <dbReference type="ARBA" id="ARBA00004141"/>
    </source>
</evidence>
<proteinExistence type="predicted"/>
<feature type="transmembrane region" description="Helical" evidence="5">
    <location>
        <begin position="155"/>
        <end position="173"/>
    </location>
</feature>
<keyword evidence="7" id="KW-1185">Reference proteome</keyword>
<dbReference type="GO" id="GO:0005886">
    <property type="term" value="C:plasma membrane"/>
    <property type="evidence" value="ECO:0007669"/>
    <property type="project" value="TreeGrafter"/>
</dbReference>
<dbReference type="InterPro" id="IPR001694">
    <property type="entry name" value="NADH_UbQ_OxRdtase_su1/FPO"/>
</dbReference>